<dbReference type="RefSeq" id="WP_348262847.1">
    <property type="nucleotide sequence ID" value="NZ_CP121196.1"/>
</dbReference>
<name>A0AAU7DKK9_9BACT</name>
<accession>A0AAU7DKK9</accession>
<gene>
    <name evidence="2" type="ORF">P8935_24030</name>
</gene>
<reference evidence="2" key="1">
    <citation type="submission" date="2023-03" db="EMBL/GenBank/DDBJ databases">
        <title>Edaphobacter sp.</title>
        <authorList>
            <person name="Huber K.J."/>
            <person name="Papendorf J."/>
            <person name="Pilke C."/>
            <person name="Bunk B."/>
            <person name="Sproeer C."/>
            <person name="Pester M."/>
        </authorList>
    </citation>
    <scope>NUCLEOTIDE SEQUENCE</scope>
    <source>
        <strain evidence="2">DSM 110680</strain>
    </source>
</reference>
<sequence length="278" mass="30733">MNATKADFIVSDMPEGSCKGISPAPQTPGSDTDEESLMASALLLWSEHDTCVARLAPILYMLCKKLKAQGKKGKGFRAWLVENNKNPTTAYRWIREYTEEKGIALPNVHKAKAKHTSCHLAQSSDTANAKATVGSSVANPAWHISQMNESEQIALLDIGSFAETLSKAKELIEKLAKEFQSASQSYDPQTQELAVYGDQNYQWTPPNNSAEIARAQAYMVALTTTLSALNREAKQARALVAMFKKYIEKLNNNNQQEFFQVVPKKVPLPVNELQLEVA</sequence>
<dbReference type="EMBL" id="CP121196">
    <property type="protein sequence ID" value="XBH17623.1"/>
    <property type="molecule type" value="Genomic_DNA"/>
</dbReference>
<dbReference type="AlphaFoldDB" id="A0AAU7DKK9"/>
<protein>
    <submittedName>
        <fullName evidence="2">Uncharacterized protein</fullName>
    </submittedName>
</protein>
<evidence type="ECO:0000313" key="2">
    <source>
        <dbReference type="EMBL" id="XBH17623.1"/>
    </source>
</evidence>
<organism evidence="2">
    <name type="scientific">Telmatobacter sp. DSM 110680</name>
    <dbReference type="NCBI Taxonomy" id="3036704"/>
    <lineage>
        <taxon>Bacteria</taxon>
        <taxon>Pseudomonadati</taxon>
        <taxon>Acidobacteriota</taxon>
        <taxon>Terriglobia</taxon>
        <taxon>Terriglobales</taxon>
        <taxon>Acidobacteriaceae</taxon>
        <taxon>Telmatobacter</taxon>
    </lineage>
</organism>
<proteinExistence type="predicted"/>
<feature type="region of interest" description="Disordered" evidence="1">
    <location>
        <begin position="14"/>
        <end position="33"/>
    </location>
</feature>
<evidence type="ECO:0000256" key="1">
    <source>
        <dbReference type="SAM" id="MobiDB-lite"/>
    </source>
</evidence>